<keyword evidence="3" id="KW-1185">Reference proteome</keyword>
<keyword evidence="1" id="KW-0732">Signal</keyword>
<dbReference type="OrthoDB" id="660074at2"/>
<feature type="signal peptide" evidence="1">
    <location>
        <begin position="1"/>
        <end position="25"/>
    </location>
</feature>
<proteinExistence type="predicted"/>
<dbReference type="AlphaFoldDB" id="A0A1H8AUT2"/>
<evidence type="ECO:0000256" key="1">
    <source>
        <dbReference type="SAM" id="SignalP"/>
    </source>
</evidence>
<gene>
    <name evidence="2" type="ORF">SAMN04488505_10620</name>
</gene>
<name>A0A1H8AUT2_9BACT</name>
<protein>
    <submittedName>
        <fullName evidence="2">Uncharacterized protein</fullName>
    </submittedName>
</protein>
<dbReference type="EMBL" id="FOBB01000006">
    <property type="protein sequence ID" value="SEM74246.1"/>
    <property type="molecule type" value="Genomic_DNA"/>
</dbReference>
<evidence type="ECO:0000313" key="2">
    <source>
        <dbReference type="EMBL" id="SEM74246.1"/>
    </source>
</evidence>
<reference evidence="2 3" key="1">
    <citation type="submission" date="2016-10" db="EMBL/GenBank/DDBJ databases">
        <authorList>
            <person name="de Groot N.N."/>
        </authorList>
    </citation>
    <scope>NUCLEOTIDE SEQUENCE [LARGE SCALE GENOMIC DNA]</scope>
    <source>
        <strain evidence="2 3">DSM 21039</strain>
    </source>
</reference>
<organism evidence="2 3">
    <name type="scientific">Chitinophaga rupis</name>
    <dbReference type="NCBI Taxonomy" id="573321"/>
    <lineage>
        <taxon>Bacteria</taxon>
        <taxon>Pseudomonadati</taxon>
        <taxon>Bacteroidota</taxon>
        <taxon>Chitinophagia</taxon>
        <taxon>Chitinophagales</taxon>
        <taxon>Chitinophagaceae</taxon>
        <taxon>Chitinophaga</taxon>
    </lineage>
</organism>
<feature type="chain" id="PRO_5011639978" evidence="1">
    <location>
        <begin position="26"/>
        <end position="730"/>
    </location>
</feature>
<dbReference type="Proteomes" id="UP000198984">
    <property type="component" value="Unassembled WGS sequence"/>
</dbReference>
<sequence length="730" mass="77258">MKIVLPIRLSILAALCTCISTALQAQQLKLGTTPTVIQKSALLELESTKQGLLLTRISDTLSAPLNTALDGTIIYFTPDKSLRVRANGIWQKLGSGVGLNDYIQNLSAGTQTASFSINGSGSIGGTLGLPSLASGSVLFMNGANVAQNSTNFFWDIANSRLGVGTNTPNNKLEVAGTTAATGTSGLRLKDLGTATVQAYNSKVLSINNNGDVIVTTNAGANNWLITGNTGIDQTLNFLGTTDDKKMSLRSNNQPYLEFGRRQTLGLTEGYTDYTDNDEKVTWVRSALQFEVPPAVSFYKPKMWTTTDGNFRIKGASAGTDYFEMGATGTANNGGFEFIIGDDGDEPILFKSYNYATTTFTEMMRLQSGKVGIGTNALPVRKLEVQGDMRLTASAGTPTSLLGRDANGDIANMAINTTTLGIATGTLTANNNSNIWNANKVQNRNVLDSVPGTGDVLKWNPTRSLWLPSPDITGGASYGTLASTDIRNADAPDANYRMKIWAGPPSAPAAGTVSQGPLGTTAFAWSVLSFQNAAYTTQLYFDKNTLALREWQGNTAPLTANAGPPANPWYKVVTTHGDNIFTDGGLIFAGKTSDASTEVKQDDANLHWDNTNKELGIGTNAPASTLDVRGSLSMPIRSGTTNTTLTADDYTFIKTGTGNATINIPAANTCAGRIYIVKRVSATGSVFIKSTTGTLDGTSLTAGSGVTFTATANRSWMIQSDGTNWYILAQL</sequence>
<evidence type="ECO:0000313" key="3">
    <source>
        <dbReference type="Proteomes" id="UP000198984"/>
    </source>
</evidence>
<dbReference type="RefSeq" id="WP_143081097.1">
    <property type="nucleotide sequence ID" value="NZ_FOBB01000006.1"/>
</dbReference>
<dbReference type="STRING" id="573321.SAMN04488505_10620"/>
<accession>A0A1H8AUT2</accession>